<dbReference type="EMBL" id="FUKI01000153">
    <property type="protein sequence ID" value="SJM95616.1"/>
    <property type="molecule type" value="Genomic_DNA"/>
</dbReference>
<proteinExistence type="predicted"/>
<dbReference type="Pfam" id="PF05013">
    <property type="entry name" value="FGase"/>
    <property type="match status" value="1"/>
</dbReference>
<evidence type="ECO:0000313" key="2">
    <source>
        <dbReference type="Proteomes" id="UP000195667"/>
    </source>
</evidence>
<protein>
    <submittedName>
        <fullName evidence="1">N-formylglutamate amidohydrolase</fullName>
    </submittedName>
</protein>
<sequence>MHSEISAMDECTTHCNNYSLVITCEHGGNRIPSLYRDLFKANQALLDSHRGFDPGAINMAKDLAAAFAAPLVAATVSRLLVDLNRSVRHPHLHYETIRKLPSELRDIILKQYYQPYRTQAEHLVRQAIAEYGQVIHLSSHSFTPELNGKVRNADIGLLYDPARPYEIALCEQWKLALKAYAPELSVRRNYPYEGKGDGLTSWFRQRLPQDKYIGIELEVNQKHIFKAGRHWPALRKVIVKSLCLALSKLGQNFPLRPIQTQ</sequence>
<organism evidence="1 2">
    <name type="scientific">Crenothrix polyspora</name>
    <dbReference type="NCBI Taxonomy" id="360316"/>
    <lineage>
        <taxon>Bacteria</taxon>
        <taxon>Pseudomonadati</taxon>
        <taxon>Pseudomonadota</taxon>
        <taxon>Gammaproteobacteria</taxon>
        <taxon>Methylococcales</taxon>
        <taxon>Crenotrichaceae</taxon>
        <taxon>Crenothrix</taxon>
    </lineage>
</organism>
<name>A0A1R4HH98_9GAMM</name>
<keyword evidence="2" id="KW-1185">Reference proteome</keyword>
<evidence type="ECO:0000313" key="1">
    <source>
        <dbReference type="EMBL" id="SJM95616.1"/>
    </source>
</evidence>
<dbReference type="InterPro" id="IPR007709">
    <property type="entry name" value="N-FG_amidohydro"/>
</dbReference>
<gene>
    <name evidence="1" type="ORF">CRENPOLYSF1_740015</name>
</gene>
<dbReference type="SUPFAM" id="SSF53187">
    <property type="entry name" value="Zn-dependent exopeptidases"/>
    <property type="match status" value="1"/>
</dbReference>
<dbReference type="AlphaFoldDB" id="A0A1R4HH98"/>
<dbReference type="RefSeq" id="WP_087144866.1">
    <property type="nucleotide sequence ID" value="NZ_FUKI01000153.1"/>
</dbReference>
<dbReference type="Proteomes" id="UP000195667">
    <property type="component" value="Unassembled WGS sequence"/>
</dbReference>
<reference evidence="2" key="1">
    <citation type="submission" date="2017-02" db="EMBL/GenBank/DDBJ databases">
        <authorList>
            <person name="Daims H."/>
        </authorList>
    </citation>
    <scope>NUCLEOTIDE SEQUENCE [LARGE SCALE GENOMIC DNA]</scope>
</reference>
<dbReference type="OrthoDB" id="9815326at2"/>
<accession>A0A1R4HH98</accession>
<dbReference type="Gene3D" id="3.40.630.40">
    <property type="entry name" value="Zn-dependent exopeptidases"/>
    <property type="match status" value="1"/>
</dbReference>
<keyword evidence="1" id="KW-0378">Hydrolase</keyword>
<dbReference type="GO" id="GO:0016787">
    <property type="term" value="F:hydrolase activity"/>
    <property type="evidence" value="ECO:0007669"/>
    <property type="project" value="UniProtKB-KW"/>
</dbReference>